<gene>
    <name evidence="2" type="ORF">ENUP19_0047G0193</name>
</gene>
<dbReference type="InterPro" id="IPR004170">
    <property type="entry name" value="WWE_dom"/>
</dbReference>
<proteinExistence type="predicted"/>
<comment type="caution">
    <text evidence="2">The sequence shown here is derived from an EMBL/GenBank/DDBJ whole genome shotgun (WGS) entry which is preliminary data.</text>
</comment>
<dbReference type="InterPro" id="IPR037197">
    <property type="entry name" value="WWE_dom_sf"/>
</dbReference>
<dbReference type="SUPFAM" id="SSF117839">
    <property type="entry name" value="WWE domain"/>
    <property type="match status" value="1"/>
</dbReference>
<dbReference type="InterPro" id="IPR036420">
    <property type="entry name" value="BRCT_dom_sf"/>
</dbReference>
<protein>
    <recommendedName>
        <fullName evidence="1">WWE domain-containing protein</fullName>
    </recommendedName>
</protein>
<keyword evidence="3" id="KW-1185">Reference proteome</keyword>
<evidence type="ECO:0000259" key="1">
    <source>
        <dbReference type="PROSITE" id="PS50918"/>
    </source>
</evidence>
<dbReference type="Pfam" id="PF02825">
    <property type="entry name" value="WWE"/>
    <property type="match status" value="1"/>
</dbReference>
<sequence>MSVKWQWLDDYQWVDYDKKTSSLLEKSYLEGKKSESCDKERFVEFCDIHTIHDNFSSLPKDYKSLVGIQRRKDNPNRRRLVQRLIPATYDGYIVYIIKESLEDGVDYDGLIDIIKLRKGKITNKINNSTLVVCDETTWNNDVRKLIQQVLDDKIPIVTSTFVNKSLDSYKLTTKDLQIKNNEFAQRLNEKKEISIKRMRTFDDLFQAKRKIDLNMTFSIPFEIKEIDDTKIILMNEGKDFDLPVKPNRISNVVDLLKGLSKQLELQFNDGKFEGNDGEKIKIEIQ</sequence>
<evidence type="ECO:0000313" key="3">
    <source>
        <dbReference type="Proteomes" id="UP001628156"/>
    </source>
</evidence>
<feature type="domain" description="WWE" evidence="1">
    <location>
        <begin position="1"/>
        <end position="83"/>
    </location>
</feature>
<dbReference type="Proteomes" id="UP001628156">
    <property type="component" value="Unassembled WGS sequence"/>
</dbReference>
<accession>A0ABQ0DBA1</accession>
<organism evidence="2 3">
    <name type="scientific">Entamoeba nuttalli</name>
    <dbReference type="NCBI Taxonomy" id="412467"/>
    <lineage>
        <taxon>Eukaryota</taxon>
        <taxon>Amoebozoa</taxon>
        <taxon>Evosea</taxon>
        <taxon>Archamoebae</taxon>
        <taxon>Mastigamoebida</taxon>
        <taxon>Entamoebidae</taxon>
        <taxon>Entamoeba</taxon>
    </lineage>
</organism>
<dbReference type="EMBL" id="BAAFRS010000047">
    <property type="protein sequence ID" value="GAB1220126.1"/>
    <property type="molecule type" value="Genomic_DNA"/>
</dbReference>
<dbReference type="Gene3D" id="3.30.720.50">
    <property type="match status" value="1"/>
</dbReference>
<dbReference type="PROSITE" id="PS50918">
    <property type="entry name" value="WWE"/>
    <property type="match status" value="1"/>
</dbReference>
<name>A0ABQ0DBA1_9EUKA</name>
<dbReference type="SUPFAM" id="SSF52113">
    <property type="entry name" value="BRCT domain"/>
    <property type="match status" value="1"/>
</dbReference>
<reference evidence="2 3" key="1">
    <citation type="journal article" date="2019" name="PLoS Negl. Trop. Dis.">
        <title>Whole genome sequencing of Entamoeba nuttalli reveals mammalian host-related molecular signatures and a novel octapeptide-repeat surface protein.</title>
        <authorList>
            <person name="Tanaka M."/>
            <person name="Makiuchi T."/>
            <person name="Komiyama T."/>
            <person name="Shiina T."/>
            <person name="Osaki K."/>
            <person name="Tachibana H."/>
        </authorList>
    </citation>
    <scope>NUCLEOTIDE SEQUENCE [LARGE SCALE GENOMIC DNA]</scope>
    <source>
        <strain evidence="2 3">P19-061405</strain>
    </source>
</reference>
<evidence type="ECO:0000313" key="2">
    <source>
        <dbReference type="EMBL" id="GAB1220126.1"/>
    </source>
</evidence>